<comment type="caution">
    <text evidence="2">The sequence shown here is derived from an EMBL/GenBank/DDBJ whole genome shotgun (WGS) entry which is preliminary data.</text>
</comment>
<keyword evidence="3" id="KW-1185">Reference proteome</keyword>
<proteinExistence type="predicted"/>
<organism evidence="2 3">
    <name type="scientific">Streptomyces lateritius</name>
    <dbReference type="NCBI Taxonomy" id="67313"/>
    <lineage>
        <taxon>Bacteria</taxon>
        <taxon>Bacillati</taxon>
        <taxon>Actinomycetota</taxon>
        <taxon>Actinomycetes</taxon>
        <taxon>Kitasatosporales</taxon>
        <taxon>Streptomycetaceae</taxon>
        <taxon>Streptomyces</taxon>
    </lineage>
</organism>
<sequence>MAVTTEGGRTESKRNTGHGELILHQNALQSESEIEVEQGRAKLSAQRS</sequence>
<protein>
    <submittedName>
        <fullName evidence="2">Uncharacterized protein</fullName>
    </submittedName>
</protein>
<accession>A0ABW6YM23</accession>
<evidence type="ECO:0000313" key="3">
    <source>
        <dbReference type="Proteomes" id="UP001603013"/>
    </source>
</evidence>
<evidence type="ECO:0000256" key="1">
    <source>
        <dbReference type="SAM" id="MobiDB-lite"/>
    </source>
</evidence>
<gene>
    <name evidence="2" type="ORF">ACF05T_33605</name>
</gene>
<feature type="region of interest" description="Disordered" evidence="1">
    <location>
        <begin position="1"/>
        <end position="48"/>
    </location>
</feature>
<name>A0ABW6YM23_9ACTN</name>
<reference evidence="2 3" key="1">
    <citation type="submission" date="2024-10" db="EMBL/GenBank/DDBJ databases">
        <title>The Natural Products Discovery Center: Release of the First 8490 Sequenced Strains for Exploring Actinobacteria Biosynthetic Diversity.</title>
        <authorList>
            <person name="Kalkreuter E."/>
            <person name="Kautsar S.A."/>
            <person name="Yang D."/>
            <person name="Bader C.D."/>
            <person name="Teijaro C.N."/>
            <person name="Fluegel L."/>
            <person name="Davis C.M."/>
            <person name="Simpson J.R."/>
            <person name="Lauterbach L."/>
            <person name="Steele A.D."/>
            <person name="Gui C."/>
            <person name="Meng S."/>
            <person name="Li G."/>
            <person name="Viehrig K."/>
            <person name="Ye F."/>
            <person name="Su P."/>
            <person name="Kiefer A.F."/>
            <person name="Nichols A."/>
            <person name="Cepeda A.J."/>
            <person name="Yan W."/>
            <person name="Fan B."/>
            <person name="Jiang Y."/>
            <person name="Adhikari A."/>
            <person name="Zheng C.-J."/>
            <person name="Schuster L."/>
            <person name="Cowan T.M."/>
            <person name="Smanski M.J."/>
            <person name="Chevrette M.G."/>
            <person name="De Carvalho L.P.S."/>
            <person name="Shen B."/>
        </authorList>
    </citation>
    <scope>NUCLEOTIDE SEQUENCE [LARGE SCALE GENOMIC DNA]</scope>
    <source>
        <strain evidence="2 3">NPDC015755</strain>
    </source>
</reference>
<dbReference type="Proteomes" id="UP001603013">
    <property type="component" value="Unassembled WGS sequence"/>
</dbReference>
<dbReference type="RefSeq" id="WP_391937709.1">
    <property type="nucleotide sequence ID" value="NZ_JBIBSM010000028.1"/>
</dbReference>
<dbReference type="EMBL" id="JBIBSM010000028">
    <property type="protein sequence ID" value="MFF8280941.1"/>
    <property type="molecule type" value="Genomic_DNA"/>
</dbReference>
<evidence type="ECO:0000313" key="2">
    <source>
        <dbReference type="EMBL" id="MFF8280941.1"/>
    </source>
</evidence>